<reference evidence="2 3" key="1">
    <citation type="submission" date="2020-02" db="EMBL/GenBank/DDBJ databases">
        <title>A chromosome-scale genome assembly of the black bullhead catfish (Ameiurus melas).</title>
        <authorList>
            <person name="Wen M."/>
            <person name="Zham M."/>
            <person name="Cabau C."/>
            <person name="Klopp C."/>
            <person name="Donnadieu C."/>
            <person name="Roques C."/>
            <person name="Bouchez O."/>
            <person name="Lampietro C."/>
            <person name="Jouanno E."/>
            <person name="Herpin A."/>
            <person name="Louis A."/>
            <person name="Berthelot C."/>
            <person name="Parey E."/>
            <person name="Roest-Crollius H."/>
            <person name="Braasch I."/>
            <person name="Postlethwait J."/>
            <person name="Robinson-Rechavi M."/>
            <person name="Echchiki A."/>
            <person name="Begum T."/>
            <person name="Montfort J."/>
            <person name="Schartl M."/>
            <person name="Bobe J."/>
            <person name="Guiguen Y."/>
        </authorList>
    </citation>
    <scope>NUCLEOTIDE SEQUENCE [LARGE SCALE GENOMIC DNA]</scope>
    <source>
        <strain evidence="2">M_S1</strain>
        <tissue evidence="2">Blood</tissue>
    </source>
</reference>
<gene>
    <name evidence="2" type="ORF">AMELA_G00173600</name>
</gene>
<feature type="region of interest" description="Disordered" evidence="1">
    <location>
        <begin position="341"/>
        <end position="396"/>
    </location>
</feature>
<organism evidence="2 3">
    <name type="scientific">Ameiurus melas</name>
    <name type="common">Black bullhead</name>
    <name type="synonym">Silurus melas</name>
    <dbReference type="NCBI Taxonomy" id="219545"/>
    <lineage>
        <taxon>Eukaryota</taxon>
        <taxon>Metazoa</taxon>
        <taxon>Chordata</taxon>
        <taxon>Craniata</taxon>
        <taxon>Vertebrata</taxon>
        <taxon>Euteleostomi</taxon>
        <taxon>Actinopterygii</taxon>
        <taxon>Neopterygii</taxon>
        <taxon>Teleostei</taxon>
        <taxon>Ostariophysi</taxon>
        <taxon>Siluriformes</taxon>
        <taxon>Ictaluridae</taxon>
        <taxon>Ameiurus</taxon>
    </lineage>
</organism>
<comment type="caution">
    <text evidence="2">The sequence shown here is derived from an EMBL/GenBank/DDBJ whole genome shotgun (WGS) entry which is preliminary data.</text>
</comment>
<feature type="compositionally biased region" description="Low complexity" evidence="1">
    <location>
        <begin position="383"/>
        <end position="396"/>
    </location>
</feature>
<keyword evidence="3" id="KW-1185">Reference proteome</keyword>
<feature type="compositionally biased region" description="Polar residues" evidence="1">
    <location>
        <begin position="205"/>
        <end position="237"/>
    </location>
</feature>
<protein>
    <submittedName>
        <fullName evidence="2">Uncharacterized protein</fullName>
    </submittedName>
</protein>
<feature type="compositionally biased region" description="Polar residues" evidence="1">
    <location>
        <begin position="557"/>
        <end position="571"/>
    </location>
</feature>
<sequence length="668" mass="74333">MDPMVIEVHGVPCIPPHDRMTDQLKIHFLKRRNSGGDVLTVIYPTSAPGQAYVIFESAEVPGVLAHTHVLDVDNRFYPIDVKKAHFSEVDMQVKTTLDLRMFLKPGKVLKLLDNYGFNVTECSSGHVQLKGSFLKLKLIRGELMQLQGHEHHSHSKSPSALHNGSSLGYDMERKSLDPRFVSKSTLRNMDKMDAVSQHQLLDHAPSTSYRDSASGGSPRSLQSRRSSYTERNASSPMNAVVQKLQRQDSNELLAQRRSLHADGASSLSANSPSSLTSLHHTSPLYNYSASGGYPRSLHSSHYSSIGSTSHNVDTDIPNYVLTQQQNVMSHEMFAHRRSHLVDVPSSSKTSTYSPTMQHHTSDRYSPSNGSFENFQDDSRARSSHTSPSSSSGGMASFPVDTDIINFILTQRQNDLEGIEKDYDTEMNIKDGVGFTIVTFLGKNSEKAEACLLNIIEEIGPSLRTQEIHLKEYDSVKKKQILERIEGNKDSGVSITHTDDVVKLVGDSIGSFEMMQKLLGHNDASHRGRAMEKGSKPRRSSSLPRQYKMAANARVTAPENQASAASKYSPSHYQEKSDEGKVQQIVQGPGQTPDKKSQRTRSKSESRDKNRTTKEQALPQDVELESPGRGKKSPKEQSHNLLKPLNIHTKNFNYIKSKLKNLNSTTKKT</sequence>
<accession>A0A7J6ACH9</accession>
<feature type="compositionally biased region" description="Basic and acidic residues" evidence="1">
    <location>
        <begin position="522"/>
        <end position="534"/>
    </location>
</feature>
<dbReference type="InterPro" id="IPR012677">
    <property type="entry name" value="Nucleotide-bd_a/b_plait_sf"/>
</dbReference>
<feature type="compositionally biased region" description="Low complexity" evidence="1">
    <location>
        <begin position="344"/>
        <end position="355"/>
    </location>
</feature>
<feature type="region of interest" description="Disordered" evidence="1">
    <location>
        <begin position="147"/>
        <end position="168"/>
    </location>
</feature>
<feature type="compositionally biased region" description="Basic and acidic residues" evidence="1">
    <location>
        <begin position="592"/>
        <end position="613"/>
    </location>
</feature>
<dbReference type="Gene3D" id="3.30.70.330">
    <property type="match status" value="1"/>
</dbReference>
<dbReference type="Proteomes" id="UP000593565">
    <property type="component" value="Unassembled WGS sequence"/>
</dbReference>
<dbReference type="EMBL" id="JAAGNN010000014">
    <property type="protein sequence ID" value="KAF4080644.1"/>
    <property type="molecule type" value="Genomic_DNA"/>
</dbReference>
<feature type="compositionally biased region" description="Polar residues" evidence="1">
    <location>
        <begin position="363"/>
        <end position="373"/>
    </location>
</feature>
<dbReference type="AlphaFoldDB" id="A0A7J6ACH9"/>
<feature type="compositionally biased region" description="Polar residues" evidence="1">
    <location>
        <begin position="156"/>
        <end position="166"/>
    </location>
</feature>
<feature type="region of interest" description="Disordered" evidence="1">
    <location>
        <begin position="203"/>
        <end position="239"/>
    </location>
</feature>
<evidence type="ECO:0000313" key="3">
    <source>
        <dbReference type="Proteomes" id="UP000593565"/>
    </source>
</evidence>
<proteinExistence type="predicted"/>
<evidence type="ECO:0000256" key="1">
    <source>
        <dbReference type="SAM" id="MobiDB-lite"/>
    </source>
</evidence>
<name>A0A7J6ACH9_AMEME</name>
<dbReference type="PANTHER" id="PTHR15225:SF8">
    <property type="entry name" value="RNA-BINDING PROTEIN 43"/>
    <property type="match status" value="1"/>
</dbReference>
<evidence type="ECO:0000313" key="2">
    <source>
        <dbReference type="EMBL" id="KAF4080644.1"/>
    </source>
</evidence>
<feature type="region of interest" description="Disordered" evidence="1">
    <location>
        <begin position="521"/>
        <end position="646"/>
    </location>
</feature>
<dbReference type="PANTHER" id="PTHR15225">
    <property type="entry name" value="INTERFERON-INDUCED PROTEIN 35/NMI N-MYC/STAT INTERACTING PROTEIN"/>
    <property type="match status" value="1"/>
</dbReference>